<comment type="caution">
    <text evidence="1">The sequence shown here is derived from an EMBL/GenBank/DDBJ whole genome shotgun (WGS) entry which is preliminary data.</text>
</comment>
<proteinExistence type="predicted"/>
<organism evidence="1 2">
    <name type="scientific">Apilactobacillus timberlakei</name>
    <dbReference type="NCBI Taxonomy" id="2008380"/>
    <lineage>
        <taxon>Bacteria</taxon>
        <taxon>Bacillati</taxon>
        <taxon>Bacillota</taxon>
        <taxon>Bacilli</taxon>
        <taxon>Lactobacillales</taxon>
        <taxon>Lactobacillaceae</taxon>
        <taxon>Apilactobacillus</taxon>
    </lineage>
</organism>
<reference evidence="1 2" key="1">
    <citation type="submission" date="2018-08" db="EMBL/GenBank/DDBJ databases">
        <title>Comparative genomics of wild bee and flower associated Lactobacillus reveals potential adaptation to the bee host.</title>
        <authorList>
            <person name="Vuong H.Q."/>
            <person name="Mcfrederick Q.S."/>
        </authorList>
    </citation>
    <scope>NUCLEOTIDE SEQUENCE [LARGE SCALE GENOMIC DNA]</scope>
    <source>
        <strain evidence="1 2">HV_04</strain>
    </source>
</reference>
<evidence type="ECO:0000313" key="2">
    <source>
        <dbReference type="Proteomes" id="UP000767392"/>
    </source>
</evidence>
<dbReference type="Proteomes" id="UP000767392">
    <property type="component" value="Unassembled WGS sequence"/>
</dbReference>
<keyword evidence="2" id="KW-1185">Reference proteome</keyword>
<evidence type="ECO:0000313" key="1">
    <source>
        <dbReference type="EMBL" id="TPR12425.1"/>
    </source>
</evidence>
<dbReference type="EMBL" id="QUAM01000008">
    <property type="protein sequence ID" value="TPR12425.1"/>
    <property type="molecule type" value="Genomic_DNA"/>
</dbReference>
<name>A0ABY2YRA6_9LACO</name>
<dbReference type="RefSeq" id="WP_105988431.1">
    <property type="nucleotide sequence ID" value="NZ_POST01000007.1"/>
</dbReference>
<accession>A0ABY2YRA6</accession>
<protein>
    <submittedName>
        <fullName evidence="1">Uncharacterized protein</fullName>
    </submittedName>
</protein>
<gene>
    <name evidence="1" type="ORF">DY048_07695</name>
</gene>
<sequence>MIIIAEIEQQTKALRTMQRELDNFDCLVIDRQTAPENTSMGLLHIEDAIDRFKHLTDKNIIIKKYNEVKSNNIPSMLILIVYKSSVVFLANTISHLSNVIENTIKYGMERYGL</sequence>